<dbReference type="GO" id="GO:0000028">
    <property type="term" value="P:ribosomal small subunit assembly"/>
    <property type="evidence" value="ECO:0007669"/>
    <property type="project" value="TreeGrafter"/>
</dbReference>
<dbReference type="Gramene" id="CDP18625">
    <property type="protein sequence ID" value="CDP18625"/>
    <property type="gene ID" value="GSCOC_T00000530001"/>
</dbReference>
<dbReference type="EMBL" id="HG739345">
    <property type="protein sequence ID" value="CDP18625.1"/>
    <property type="molecule type" value="Genomic_DNA"/>
</dbReference>
<protein>
    <submittedName>
        <fullName evidence="4">DH200=94 genomic scaffold, scaffold_261</fullName>
    </submittedName>
</protein>
<comment type="similarity">
    <text evidence="1">Belongs to the universal ribosomal protein uS19 family.</text>
</comment>
<dbReference type="GO" id="GO:0006412">
    <property type="term" value="P:translation"/>
    <property type="evidence" value="ECO:0007669"/>
    <property type="project" value="InterPro"/>
</dbReference>
<keyword evidence="3" id="KW-0687">Ribonucleoprotein</keyword>
<evidence type="ECO:0000313" key="4">
    <source>
        <dbReference type="EMBL" id="CDP18625.1"/>
    </source>
</evidence>
<dbReference type="PANTHER" id="PTHR11880">
    <property type="entry name" value="RIBOSOMAL PROTEIN S19P FAMILY MEMBER"/>
    <property type="match status" value="1"/>
</dbReference>
<accession>A0A068VCR8</accession>
<dbReference type="InterPro" id="IPR023575">
    <property type="entry name" value="Ribosomal_uS19_SF"/>
</dbReference>
<evidence type="ECO:0000256" key="1">
    <source>
        <dbReference type="ARBA" id="ARBA00007345"/>
    </source>
</evidence>
<dbReference type="STRING" id="49390.A0A068VCR8"/>
<gene>
    <name evidence="4" type="ORF">GSCOC_T00000530001</name>
</gene>
<dbReference type="OMA" id="LMHNSAR"/>
<dbReference type="InParanoid" id="A0A068VCR8"/>
<dbReference type="PANTHER" id="PTHR11880:SF2">
    <property type="entry name" value="SMALL RIBOSOMAL SUBUNIT PROTEIN US19"/>
    <property type="match status" value="1"/>
</dbReference>
<evidence type="ECO:0000313" key="5">
    <source>
        <dbReference type="Proteomes" id="UP000295252"/>
    </source>
</evidence>
<organism evidence="4 5">
    <name type="scientific">Coffea canephora</name>
    <name type="common">Robusta coffee</name>
    <dbReference type="NCBI Taxonomy" id="49390"/>
    <lineage>
        <taxon>Eukaryota</taxon>
        <taxon>Viridiplantae</taxon>
        <taxon>Streptophyta</taxon>
        <taxon>Embryophyta</taxon>
        <taxon>Tracheophyta</taxon>
        <taxon>Spermatophyta</taxon>
        <taxon>Magnoliopsida</taxon>
        <taxon>eudicotyledons</taxon>
        <taxon>Gunneridae</taxon>
        <taxon>Pentapetalae</taxon>
        <taxon>asterids</taxon>
        <taxon>lamiids</taxon>
        <taxon>Gentianales</taxon>
        <taxon>Rubiaceae</taxon>
        <taxon>Ixoroideae</taxon>
        <taxon>Gardenieae complex</taxon>
        <taxon>Bertiereae - Coffeeae clade</taxon>
        <taxon>Coffeeae</taxon>
        <taxon>Coffea</taxon>
    </lineage>
</organism>
<dbReference type="Proteomes" id="UP000295252">
    <property type="component" value="Unassembled WGS sequence"/>
</dbReference>
<dbReference type="InterPro" id="IPR002222">
    <property type="entry name" value="Ribosomal_uS19"/>
</dbReference>
<sequence>MADVETNVAVRQPKKRTFEFSFKGVDLDAFLDMFTDELVKLFYACGHRRSFRGLKRKPVAFIKKL</sequence>
<dbReference type="GO" id="GO:0003735">
    <property type="term" value="F:structural constituent of ribosome"/>
    <property type="evidence" value="ECO:0007669"/>
    <property type="project" value="InterPro"/>
</dbReference>
<dbReference type="PhylomeDB" id="A0A068VCR8"/>
<evidence type="ECO:0000256" key="3">
    <source>
        <dbReference type="ARBA" id="ARBA00023274"/>
    </source>
</evidence>
<evidence type="ECO:0000256" key="2">
    <source>
        <dbReference type="ARBA" id="ARBA00022980"/>
    </source>
</evidence>
<proteinExistence type="inferred from homology"/>
<keyword evidence="5" id="KW-1185">Reference proteome</keyword>
<dbReference type="Gene3D" id="3.30.860.10">
    <property type="entry name" value="30s Ribosomal Protein S19, Chain A"/>
    <property type="match status" value="1"/>
</dbReference>
<dbReference type="OrthoDB" id="1843218at2759"/>
<reference evidence="5" key="1">
    <citation type="journal article" date="2014" name="Science">
        <title>The coffee genome provides insight into the convergent evolution of caffeine biosynthesis.</title>
        <authorList>
            <person name="Denoeud F."/>
            <person name="Carretero-Paulet L."/>
            <person name="Dereeper A."/>
            <person name="Droc G."/>
            <person name="Guyot R."/>
            <person name="Pietrella M."/>
            <person name="Zheng C."/>
            <person name="Alberti A."/>
            <person name="Anthony F."/>
            <person name="Aprea G."/>
            <person name="Aury J.M."/>
            <person name="Bento P."/>
            <person name="Bernard M."/>
            <person name="Bocs S."/>
            <person name="Campa C."/>
            <person name="Cenci A."/>
            <person name="Combes M.C."/>
            <person name="Crouzillat D."/>
            <person name="Da Silva C."/>
            <person name="Daddiego L."/>
            <person name="De Bellis F."/>
            <person name="Dussert S."/>
            <person name="Garsmeur O."/>
            <person name="Gayraud T."/>
            <person name="Guignon V."/>
            <person name="Jahn K."/>
            <person name="Jamilloux V."/>
            <person name="Joet T."/>
            <person name="Labadie K."/>
            <person name="Lan T."/>
            <person name="Leclercq J."/>
            <person name="Lepelley M."/>
            <person name="Leroy T."/>
            <person name="Li L.T."/>
            <person name="Librado P."/>
            <person name="Lopez L."/>
            <person name="Munoz A."/>
            <person name="Noel B."/>
            <person name="Pallavicini A."/>
            <person name="Perrotta G."/>
            <person name="Poncet V."/>
            <person name="Pot D."/>
            <person name="Priyono X."/>
            <person name="Rigoreau M."/>
            <person name="Rouard M."/>
            <person name="Rozas J."/>
            <person name="Tranchant-Dubreuil C."/>
            <person name="VanBuren R."/>
            <person name="Zhang Q."/>
            <person name="Andrade A.C."/>
            <person name="Argout X."/>
            <person name="Bertrand B."/>
            <person name="de Kochko A."/>
            <person name="Graziosi G."/>
            <person name="Henry R.J."/>
            <person name="Jayarama X."/>
            <person name="Ming R."/>
            <person name="Nagai C."/>
            <person name="Rounsley S."/>
            <person name="Sankoff D."/>
            <person name="Giuliano G."/>
            <person name="Albert V.A."/>
            <person name="Wincker P."/>
            <person name="Lashermes P."/>
        </authorList>
    </citation>
    <scope>NUCLEOTIDE SEQUENCE [LARGE SCALE GENOMIC DNA]</scope>
    <source>
        <strain evidence="5">cv. DH200-94</strain>
    </source>
</reference>
<dbReference type="GO" id="GO:0022627">
    <property type="term" value="C:cytosolic small ribosomal subunit"/>
    <property type="evidence" value="ECO:0007669"/>
    <property type="project" value="TreeGrafter"/>
</dbReference>
<dbReference type="AlphaFoldDB" id="A0A068VCR8"/>
<keyword evidence="2" id="KW-0689">Ribosomal protein</keyword>
<name>A0A068VCR8_COFCA</name>